<proteinExistence type="predicted"/>
<evidence type="ECO:0000256" key="1">
    <source>
        <dbReference type="SAM" id="Phobius"/>
    </source>
</evidence>
<gene>
    <name evidence="2" type="ORF">FSB_LOCUS37598</name>
</gene>
<organism evidence="2">
    <name type="scientific">Fagus sylvatica</name>
    <name type="common">Beechnut</name>
    <dbReference type="NCBI Taxonomy" id="28930"/>
    <lineage>
        <taxon>Eukaryota</taxon>
        <taxon>Viridiplantae</taxon>
        <taxon>Streptophyta</taxon>
        <taxon>Embryophyta</taxon>
        <taxon>Tracheophyta</taxon>
        <taxon>Spermatophyta</taxon>
        <taxon>Magnoliopsida</taxon>
        <taxon>eudicotyledons</taxon>
        <taxon>Gunneridae</taxon>
        <taxon>Pentapetalae</taxon>
        <taxon>rosids</taxon>
        <taxon>fabids</taxon>
        <taxon>Fagales</taxon>
        <taxon>Fagaceae</taxon>
        <taxon>Fagus</taxon>
    </lineage>
</organism>
<keyword evidence="1" id="KW-1133">Transmembrane helix</keyword>
<evidence type="ECO:0000313" key="2">
    <source>
        <dbReference type="EMBL" id="SPD09716.1"/>
    </source>
</evidence>
<protein>
    <submittedName>
        <fullName evidence="2">Uncharacterized protein</fullName>
    </submittedName>
</protein>
<keyword evidence="1" id="KW-0812">Transmembrane</keyword>
<sequence>MRQTNYKLSAAHYRAPFLLPSSSIPIYSLLAPLLLLPHFYGFFTVPCGLFSAPYGFFSAPLWGYVGSLGGLNLFEDSGFLTWLVLSLQQMVWMLHPT</sequence>
<dbReference type="EMBL" id="OIVN01003235">
    <property type="protein sequence ID" value="SPD09716.1"/>
    <property type="molecule type" value="Genomic_DNA"/>
</dbReference>
<name>A0A2N9H5J3_FAGSY</name>
<keyword evidence="1" id="KW-0472">Membrane</keyword>
<reference evidence="2" key="1">
    <citation type="submission" date="2018-02" db="EMBL/GenBank/DDBJ databases">
        <authorList>
            <person name="Cohen D.B."/>
            <person name="Kent A.D."/>
        </authorList>
    </citation>
    <scope>NUCLEOTIDE SEQUENCE</scope>
</reference>
<accession>A0A2N9H5J3</accession>
<feature type="transmembrane region" description="Helical" evidence="1">
    <location>
        <begin position="17"/>
        <end position="36"/>
    </location>
</feature>
<dbReference type="AlphaFoldDB" id="A0A2N9H5J3"/>